<proteinExistence type="predicted"/>
<feature type="transmembrane region" description="Helical" evidence="5">
    <location>
        <begin position="367"/>
        <end position="388"/>
    </location>
</feature>
<feature type="transmembrane region" description="Helical" evidence="5">
    <location>
        <begin position="209"/>
        <end position="226"/>
    </location>
</feature>
<dbReference type="GO" id="GO:0016020">
    <property type="term" value="C:membrane"/>
    <property type="evidence" value="ECO:0007669"/>
    <property type="project" value="UniProtKB-SubCell"/>
</dbReference>
<evidence type="ECO:0000256" key="3">
    <source>
        <dbReference type="ARBA" id="ARBA00022989"/>
    </source>
</evidence>
<evidence type="ECO:0000313" key="8">
    <source>
        <dbReference type="Proteomes" id="UP000261931"/>
    </source>
</evidence>
<accession>A0A372EKZ6</accession>
<keyword evidence="7" id="KW-0436">Ligase</keyword>
<evidence type="ECO:0000313" key="7">
    <source>
        <dbReference type="EMBL" id="RFP80073.1"/>
    </source>
</evidence>
<keyword evidence="3 5" id="KW-1133">Transmembrane helix</keyword>
<feature type="transmembrane region" description="Helical" evidence="5">
    <location>
        <begin position="158"/>
        <end position="179"/>
    </location>
</feature>
<comment type="caution">
    <text evidence="7">The sequence shown here is derived from an EMBL/GenBank/DDBJ whole genome shotgun (WGS) entry which is preliminary data.</text>
</comment>
<organism evidence="7 8">
    <name type="scientific">Hydrogenophaga borbori</name>
    <dbReference type="NCBI Taxonomy" id="2294117"/>
    <lineage>
        <taxon>Bacteria</taxon>
        <taxon>Pseudomonadati</taxon>
        <taxon>Pseudomonadota</taxon>
        <taxon>Betaproteobacteria</taxon>
        <taxon>Burkholderiales</taxon>
        <taxon>Comamonadaceae</taxon>
        <taxon>Hydrogenophaga</taxon>
    </lineage>
</organism>
<evidence type="ECO:0000256" key="5">
    <source>
        <dbReference type="SAM" id="Phobius"/>
    </source>
</evidence>
<evidence type="ECO:0000256" key="4">
    <source>
        <dbReference type="ARBA" id="ARBA00023136"/>
    </source>
</evidence>
<evidence type="ECO:0000256" key="1">
    <source>
        <dbReference type="ARBA" id="ARBA00004141"/>
    </source>
</evidence>
<dbReference type="InterPro" id="IPR007016">
    <property type="entry name" value="O-antigen_ligase-rel_domated"/>
</dbReference>
<reference evidence="7 8" key="1">
    <citation type="submission" date="2018-08" db="EMBL/GenBank/DDBJ databases">
        <title>Hydrogenophaga sp. LA-38 isolated from sludge.</title>
        <authorList>
            <person name="Im W.-T."/>
        </authorList>
    </citation>
    <scope>NUCLEOTIDE SEQUENCE [LARGE SCALE GENOMIC DNA]</scope>
    <source>
        <strain evidence="7 8">LA-38</strain>
    </source>
</reference>
<dbReference type="PANTHER" id="PTHR37422">
    <property type="entry name" value="TEICHURONIC ACID BIOSYNTHESIS PROTEIN TUAE"/>
    <property type="match status" value="1"/>
</dbReference>
<gene>
    <name evidence="7" type="ORF">DY262_06365</name>
</gene>
<protein>
    <submittedName>
        <fullName evidence="7">O-antigen ligase domain-containing protein</fullName>
    </submittedName>
</protein>
<dbReference type="RefSeq" id="WP_116958125.1">
    <property type="nucleotide sequence ID" value="NZ_QVLS01000003.1"/>
</dbReference>
<keyword evidence="2 5" id="KW-0812">Transmembrane</keyword>
<feature type="transmembrane region" description="Helical" evidence="5">
    <location>
        <begin position="233"/>
        <end position="253"/>
    </location>
</feature>
<dbReference type="GO" id="GO:0016874">
    <property type="term" value="F:ligase activity"/>
    <property type="evidence" value="ECO:0007669"/>
    <property type="project" value="UniProtKB-KW"/>
</dbReference>
<keyword evidence="8" id="KW-1185">Reference proteome</keyword>
<feature type="transmembrane region" description="Helical" evidence="5">
    <location>
        <begin position="85"/>
        <end position="106"/>
    </location>
</feature>
<dbReference type="Proteomes" id="UP000261931">
    <property type="component" value="Unassembled WGS sequence"/>
</dbReference>
<feature type="transmembrane region" description="Helical" evidence="5">
    <location>
        <begin position="118"/>
        <end position="138"/>
    </location>
</feature>
<keyword evidence="4 5" id="KW-0472">Membrane</keyword>
<name>A0A372EKZ6_9BURK</name>
<comment type="subcellular location">
    <subcellularLocation>
        <location evidence="1">Membrane</location>
        <topology evidence="1">Multi-pass membrane protein</topology>
    </subcellularLocation>
</comment>
<feature type="domain" description="O-antigen ligase-related" evidence="6">
    <location>
        <begin position="193"/>
        <end position="348"/>
    </location>
</feature>
<feature type="transmembrane region" description="Helical" evidence="5">
    <location>
        <begin position="12"/>
        <end position="41"/>
    </location>
</feature>
<dbReference type="InterPro" id="IPR051533">
    <property type="entry name" value="WaaL-like"/>
</dbReference>
<dbReference type="EMBL" id="QVLS01000003">
    <property type="protein sequence ID" value="RFP80073.1"/>
    <property type="molecule type" value="Genomic_DNA"/>
</dbReference>
<dbReference type="Pfam" id="PF04932">
    <property type="entry name" value="Wzy_C"/>
    <property type="match status" value="1"/>
</dbReference>
<feature type="transmembrane region" description="Helical" evidence="5">
    <location>
        <begin position="61"/>
        <end position="79"/>
    </location>
</feature>
<sequence>MSFTHACSTGARAALVLCFLAFPMSVALANVALLLTLLLWLLSLAGAPARAELREALRNPLAAPALALFAWIVIAVAWSPADPQGILGALQKYLKFLMVPMFIALLQDPATRRRCWHAFMLALLFTLAVTWLSVWIEIPWTKASRAGMATDHTVFKDHISQGLMMTLFAAIVAWLAVTARRPPRRWACAALWLLATGAILALSQGRTGYLAWIASSGAFALTLAVAHSRRAVLGAVVGLVAVVALAFTASPVLQQRVSAAWTEALTAKLDNTPGAVVTSTGARVEMARFALDASLQAPVFGHGTASYPVLAKQHFTSTEWCSVVCPHPHNQFLFFLVEQGAIGLLLFLWFIAAIAREGWRHDPPRRAFSLAFVATLAAACLSHSSFWLSTENHCLILMSALTMASLRARRAPVST</sequence>
<dbReference type="AlphaFoldDB" id="A0A372EKZ6"/>
<dbReference type="PANTHER" id="PTHR37422:SF13">
    <property type="entry name" value="LIPOPOLYSACCHARIDE BIOSYNTHESIS PROTEIN PA4999-RELATED"/>
    <property type="match status" value="1"/>
</dbReference>
<evidence type="ECO:0000259" key="6">
    <source>
        <dbReference type="Pfam" id="PF04932"/>
    </source>
</evidence>
<evidence type="ECO:0000256" key="2">
    <source>
        <dbReference type="ARBA" id="ARBA00022692"/>
    </source>
</evidence>
<feature type="transmembrane region" description="Helical" evidence="5">
    <location>
        <begin position="332"/>
        <end position="355"/>
    </location>
</feature>
<feature type="transmembrane region" description="Helical" evidence="5">
    <location>
        <begin position="186"/>
        <end position="203"/>
    </location>
</feature>